<dbReference type="VEuPathDB" id="FungiDB:HpaG803352"/>
<keyword evidence="2" id="KW-1185">Reference proteome</keyword>
<dbReference type="AlphaFoldDB" id="M4BAP2"/>
<evidence type="ECO:0000313" key="2">
    <source>
        <dbReference type="Proteomes" id="UP000011713"/>
    </source>
</evidence>
<proteinExistence type="predicted"/>
<sequence>MAFTLLPNRVVGRLLSIAGLEGLLLRTHRPNTSWGFIRIWVLPRNCLQWEEGEKGYPFPGTGGWQDPIYLKYDEVVPRGSQIE</sequence>
<accession>M4BAP2</accession>
<organism evidence="1 2">
    <name type="scientific">Hyaloperonospora arabidopsidis (strain Emoy2)</name>
    <name type="common">Downy mildew agent</name>
    <name type="synonym">Peronospora arabidopsidis</name>
    <dbReference type="NCBI Taxonomy" id="559515"/>
    <lineage>
        <taxon>Eukaryota</taxon>
        <taxon>Sar</taxon>
        <taxon>Stramenopiles</taxon>
        <taxon>Oomycota</taxon>
        <taxon>Peronosporomycetes</taxon>
        <taxon>Peronosporales</taxon>
        <taxon>Peronosporaceae</taxon>
        <taxon>Hyaloperonospora</taxon>
    </lineage>
</organism>
<dbReference type="InParanoid" id="M4BAP2"/>
<evidence type="ECO:0000313" key="1">
    <source>
        <dbReference type="EnsemblProtists" id="HpaP803352"/>
    </source>
</evidence>
<name>M4BAP2_HYAAE</name>
<reference evidence="1" key="2">
    <citation type="submission" date="2015-06" db="UniProtKB">
        <authorList>
            <consortium name="EnsemblProtists"/>
        </authorList>
    </citation>
    <scope>IDENTIFICATION</scope>
    <source>
        <strain evidence="1">Emoy2</strain>
    </source>
</reference>
<reference evidence="2" key="1">
    <citation type="journal article" date="2010" name="Science">
        <title>Signatures of adaptation to obligate biotrophy in the Hyaloperonospora arabidopsidis genome.</title>
        <authorList>
            <person name="Baxter L."/>
            <person name="Tripathy S."/>
            <person name="Ishaque N."/>
            <person name="Boot N."/>
            <person name="Cabral A."/>
            <person name="Kemen E."/>
            <person name="Thines M."/>
            <person name="Ah-Fong A."/>
            <person name="Anderson R."/>
            <person name="Badejoko W."/>
            <person name="Bittner-Eddy P."/>
            <person name="Boore J.L."/>
            <person name="Chibucos M.C."/>
            <person name="Coates M."/>
            <person name="Dehal P."/>
            <person name="Delehaunty K."/>
            <person name="Dong S."/>
            <person name="Downton P."/>
            <person name="Dumas B."/>
            <person name="Fabro G."/>
            <person name="Fronick C."/>
            <person name="Fuerstenberg S.I."/>
            <person name="Fulton L."/>
            <person name="Gaulin E."/>
            <person name="Govers F."/>
            <person name="Hughes L."/>
            <person name="Humphray S."/>
            <person name="Jiang R.H."/>
            <person name="Judelson H."/>
            <person name="Kamoun S."/>
            <person name="Kyung K."/>
            <person name="Meijer H."/>
            <person name="Minx P."/>
            <person name="Morris P."/>
            <person name="Nelson J."/>
            <person name="Phuntumart V."/>
            <person name="Qutob D."/>
            <person name="Rehmany A."/>
            <person name="Rougon-Cardoso A."/>
            <person name="Ryden P."/>
            <person name="Torto-Alalibo T."/>
            <person name="Studholme D."/>
            <person name="Wang Y."/>
            <person name="Win J."/>
            <person name="Wood J."/>
            <person name="Clifton S.W."/>
            <person name="Rogers J."/>
            <person name="Van den Ackerveken G."/>
            <person name="Jones J.D."/>
            <person name="McDowell J.M."/>
            <person name="Beynon J."/>
            <person name="Tyler B.M."/>
        </authorList>
    </citation>
    <scope>NUCLEOTIDE SEQUENCE [LARGE SCALE GENOMIC DNA]</scope>
    <source>
        <strain evidence="2">Emoy2</strain>
    </source>
</reference>
<protein>
    <submittedName>
        <fullName evidence="1">Uncharacterized protein</fullName>
    </submittedName>
</protein>
<dbReference type="Proteomes" id="UP000011713">
    <property type="component" value="Unassembled WGS sequence"/>
</dbReference>
<dbReference type="HOGENOM" id="CLU_2547408_0_0_1"/>
<dbReference type="EnsemblProtists" id="HpaT803352">
    <property type="protein sequence ID" value="HpaP803352"/>
    <property type="gene ID" value="HpaG803352"/>
</dbReference>
<dbReference type="EMBL" id="JH598070">
    <property type="status" value="NOT_ANNOTATED_CDS"/>
    <property type="molecule type" value="Genomic_DNA"/>
</dbReference>